<keyword evidence="3" id="KW-1185">Reference proteome</keyword>
<evidence type="ECO:0000256" key="1">
    <source>
        <dbReference type="SAM" id="MobiDB-lite"/>
    </source>
</evidence>
<dbReference type="PROSITE" id="PS00019">
    <property type="entry name" value="ACTININ_1"/>
    <property type="match status" value="1"/>
</dbReference>
<dbReference type="RefSeq" id="WP_067765451.1">
    <property type="nucleotide sequence ID" value="NZ_LZDS01000026.1"/>
</dbReference>
<gene>
    <name evidence="2" type="ORF">A9J31_06590</name>
</gene>
<name>A0A1A7R9S8_9GAMM</name>
<dbReference type="STRING" id="1443941.A9J31_06590"/>
<dbReference type="AlphaFoldDB" id="A0A1A7R9S8"/>
<reference evidence="3" key="1">
    <citation type="submission" date="2016-06" db="EMBL/GenBank/DDBJ databases">
        <authorList>
            <person name="Radolfova-Krizova L."/>
            <person name="Nemec A."/>
        </authorList>
    </citation>
    <scope>NUCLEOTIDE SEQUENCE [LARGE SCALE GENOMIC DNA]</scope>
    <source>
        <strain evidence="3">ANC 4275</strain>
    </source>
</reference>
<dbReference type="EMBL" id="LZDS01000026">
    <property type="protein sequence ID" value="OBX28224.1"/>
    <property type="molecule type" value="Genomic_DNA"/>
</dbReference>
<evidence type="ECO:0000313" key="3">
    <source>
        <dbReference type="Proteomes" id="UP000185753"/>
    </source>
</evidence>
<evidence type="ECO:0000313" key="2">
    <source>
        <dbReference type="EMBL" id="OBX28224.1"/>
    </source>
</evidence>
<feature type="region of interest" description="Disordered" evidence="1">
    <location>
        <begin position="519"/>
        <end position="591"/>
    </location>
</feature>
<accession>A0A1A7R9S8</accession>
<sequence>MSFVSLKNGPSFGEDRLAYIYAISRRESSSNLSLSDTVRPNLQARNVHNGKIAGYGFIGYFQFGESALYDLGYFKPPFEFNGKSSSSFQKSLNINDWNGTWTGLDGVTSKSTFLKDRTIQIKAFNKWINTLCIRLNSQNLNEFYGVRIGGVEITESGCIAGAHLKGPKYVLEFVQGLGNSADAFGTQVGEYISLFAHYDLESCCNRKIYINVIDEGGNPVLGQKVIIESEYKEGKYYSKIGKISNDYKTNNEGKIPVIVRHPNTKIKVIIDGKKLEITQQKDKIESYTIKLTKEISVPVVLEQNSTPQPKPQSDKTPQEVRNEQNSFEDKKEVAAGNTKEVSFNIQIIEEDTRKAISYMSFYLTYKGNIKKHTADSSGTKKGIVAEVGEDIEVTVSGAGQPQKIHHFKVEQSLSNQTIKIKLPVCSFKINVKENNKNVTNTLVSIFYRNKQISKRTDSNGDLNVKMLLGFVFGFGIKNKELEKLRVLKGIPIRYFKVNEGFVKASKLYEIADQKRKGADELKKKSDQMQQKQQQDAQEKKAKEQSEKAKSESEKNQSIQDNTYTENGGKPLTTASKQSPSTSDTTRYHIYHNGKIKRENKAATGYAQYIYYDSTGTSHNLGKSKYVVAKRWSSKNVLGSGNVYLVDVRHFDKYRSGVVGYKILMNSGQQRYYLGGIELAAFLGALCKSGYDDICFNGFSRVNGDPGESKSHINGEAGDLRYLRTDKKPLAVILQDNIYDHERTLNLINNFIIFGWGKSKKMLSEYFTNPKVGIKSNYIFPNCKHLAEPRHNNHLHLQGLSPNLEDI</sequence>
<dbReference type="InterPro" id="IPR001589">
    <property type="entry name" value="Actinin_actin-bd_CS"/>
</dbReference>
<protein>
    <submittedName>
        <fullName evidence="2">Uncharacterized protein</fullName>
    </submittedName>
</protein>
<dbReference type="Proteomes" id="UP000185753">
    <property type="component" value="Unassembled WGS sequence"/>
</dbReference>
<proteinExistence type="predicted"/>
<organism evidence="2 3">
    <name type="scientific">Acinetobacter gandensis</name>
    <dbReference type="NCBI Taxonomy" id="1443941"/>
    <lineage>
        <taxon>Bacteria</taxon>
        <taxon>Pseudomonadati</taxon>
        <taxon>Pseudomonadota</taxon>
        <taxon>Gammaproteobacteria</taxon>
        <taxon>Moraxellales</taxon>
        <taxon>Moraxellaceae</taxon>
        <taxon>Acinetobacter</taxon>
    </lineage>
</organism>
<feature type="compositionally biased region" description="Basic and acidic residues" evidence="1">
    <location>
        <begin position="312"/>
        <end position="333"/>
    </location>
</feature>
<dbReference type="OrthoDB" id="480426at2"/>
<feature type="region of interest" description="Disordered" evidence="1">
    <location>
        <begin position="300"/>
        <end position="333"/>
    </location>
</feature>
<feature type="compositionally biased region" description="Basic and acidic residues" evidence="1">
    <location>
        <begin position="536"/>
        <end position="554"/>
    </location>
</feature>
<comment type="caution">
    <text evidence="2">The sequence shown here is derived from an EMBL/GenBank/DDBJ whole genome shotgun (WGS) entry which is preliminary data.</text>
</comment>
<feature type="compositionally biased region" description="Polar residues" evidence="1">
    <location>
        <begin position="572"/>
        <end position="584"/>
    </location>
</feature>